<dbReference type="InParanoid" id="J9DQS2"/>
<dbReference type="AlphaFoldDB" id="J9DQS2"/>
<reference evidence="2" key="2">
    <citation type="submission" date="2015-07" db="EMBL/GenBank/DDBJ databases">
        <title>Contrasting host-pathogen interactions and genome evolution in two generalist and specialist microsporidian pathogens of mosquitoes.</title>
        <authorList>
            <consortium name="The Broad Institute Genomics Platform"/>
            <consortium name="The Broad Institute Genome Sequencing Center for Infectious Disease"/>
            <person name="Cuomo C.A."/>
            <person name="Sanscrainte N.D."/>
            <person name="Goldberg J.M."/>
            <person name="Heiman D."/>
            <person name="Young S."/>
            <person name="Zeng Q."/>
            <person name="Becnel J.J."/>
            <person name="Birren B.W."/>
        </authorList>
    </citation>
    <scope>NUCLEOTIDE SEQUENCE [LARGE SCALE GENOMIC DNA]</scope>
    <source>
        <strain evidence="2">USNM 41457</strain>
    </source>
</reference>
<protein>
    <submittedName>
        <fullName evidence="1">Uncharacterized protein</fullName>
    </submittedName>
</protein>
<gene>
    <name evidence="1" type="ORF">EDEG_00935</name>
</gene>
<proteinExistence type="predicted"/>
<comment type="caution">
    <text evidence="1">The sequence shown here is derived from an EMBL/GenBank/DDBJ whole genome shotgun (WGS) entry which is preliminary data.</text>
</comment>
<dbReference type="VEuPathDB" id="MicrosporidiaDB:EDEG_00935"/>
<sequence>MLLFYLSIVFCERSKLEKLFQNRDPNGLALVETMIDAHKDHVKDINKLKGNEYYDTLPNNDLLSIFRDDFGTVTVGPNPGKASEATIKRMNSEIVPTKEELKAMSINEPVVIPYLVRPAQILLLMKHD</sequence>
<accession>J9DQS2</accession>
<keyword evidence="2" id="KW-1185">Reference proteome</keyword>
<evidence type="ECO:0000313" key="1">
    <source>
        <dbReference type="EMBL" id="EJW04915.1"/>
    </source>
</evidence>
<dbReference type="EMBL" id="AFBI03000012">
    <property type="protein sequence ID" value="EJW04915.1"/>
    <property type="molecule type" value="Genomic_DNA"/>
</dbReference>
<dbReference type="Proteomes" id="UP000003163">
    <property type="component" value="Unassembled WGS sequence"/>
</dbReference>
<evidence type="ECO:0000313" key="2">
    <source>
        <dbReference type="Proteomes" id="UP000003163"/>
    </source>
</evidence>
<organism evidence="1 2">
    <name type="scientific">Edhazardia aedis (strain USNM 41457)</name>
    <name type="common">Microsporidian parasite</name>
    <dbReference type="NCBI Taxonomy" id="1003232"/>
    <lineage>
        <taxon>Eukaryota</taxon>
        <taxon>Fungi</taxon>
        <taxon>Fungi incertae sedis</taxon>
        <taxon>Microsporidia</taxon>
        <taxon>Edhazardia</taxon>
    </lineage>
</organism>
<dbReference type="HOGENOM" id="CLU_1959545_0_0_1"/>
<name>J9DQS2_EDHAE</name>
<reference evidence="1 2" key="1">
    <citation type="submission" date="2011-08" db="EMBL/GenBank/DDBJ databases">
        <authorList>
            <person name="Liu Z.J."/>
            <person name="Shi F.L."/>
            <person name="Lu J.Q."/>
            <person name="Li M."/>
            <person name="Wang Z.L."/>
        </authorList>
    </citation>
    <scope>NUCLEOTIDE SEQUENCE [LARGE SCALE GENOMIC DNA]</scope>
    <source>
        <strain evidence="1 2">USNM 41457</strain>
    </source>
</reference>